<organism evidence="2 3">
    <name type="scientific">Peptococcus niger</name>
    <dbReference type="NCBI Taxonomy" id="2741"/>
    <lineage>
        <taxon>Bacteria</taxon>
        <taxon>Bacillati</taxon>
        <taxon>Bacillota</taxon>
        <taxon>Clostridia</taxon>
        <taxon>Eubacteriales</taxon>
        <taxon>Peptococcaceae</taxon>
        <taxon>Peptococcus</taxon>
    </lineage>
</organism>
<dbReference type="InterPro" id="IPR025962">
    <property type="entry name" value="SdpI/YhfL"/>
</dbReference>
<sequence length="128" mass="14800">MTSFLFSICVFSTPLILLLMGGLFYKFPPKTINHYYGYRTTRSMKTPETWAFAQWHNARLIIRYSLTCLALTCLCTGFLLTRPISLTERQMTLALVVIINLQVVFMLVYLLRTEKALKKYFDGDGNPL</sequence>
<keyword evidence="3" id="KW-1185">Reference proteome</keyword>
<evidence type="ECO:0000313" key="2">
    <source>
        <dbReference type="EMBL" id="SDD80249.1"/>
    </source>
</evidence>
<dbReference type="Proteomes" id="UP000198995">
    <property type="component" value="Unassembled WGS sequence"/>
</dbReference>
<feature type="transmembrane region" description="Helical" evidence="1">
    <location>
        <begin position="60"/>
        <end position="80"/>
    </location>
</feature>
<accession>A0A1G6XPU9</accession>
<feature type="transmembrane region" description="Helical" evidence="1">
    <location>
        <begin position="6"/>
        <end position="25"/>
    </location>
</feature>
<dbReference type="Pfam" id="PF13630">
    <property type="entry name" value="SdpI"/>
    <property type="match status" value="1"/>
</dbReference>
<gene>
    <name evidence="2" type="ORF">SAMN04489866_10749</name>
</gene>
<evidence type="ECO:0000313" key="3">
    <source>
        <dbReference type="Proteomes" id="UP000198995"/>
    </source>
</evidence>
<dbReference type="EMBL" id="FNAF01000007">
    <property type="protein sequence ID" value="SDD80249.1"/>
    <property type="molecule type" value="Genomic_DNA"/>
</dbReference>
<dbReference type="AlphaFoldDB" id="A0A1G6XPU9"/>
<proteinExistence type="predicted"/>
<reference evidence="2 3" key="1">
    <citation type="submission" date="2016-10" db="EMBL/GenBank/DDBJ databases">
        <authorList>
            <person name="de Groot N.N."/>
        </authorList>
    </citation>
    <scope>NUCLEOTIDE SEQUENCE [LARGE SCALE GENOMIC DNA]</scope>
    <source>
        <strain evidence="2 3">DSM 20475</strain>
    </source>
</reference>
<protein>
    <submittedName>
        <fullName evidence="2">SdpI/YhfL protein family protein</fullName>
    </submittedName>
</protein>
<keyword evidence="1" id="KW-0812">Transmembrane</keyword>
<keyword evidence="1" id="KW-1133">Transmembrane helix</keyword>
<evidence type="ECO:0000256" key="1">
    <source>
        <dbReference type="SAM" id="Phobius"/>
    </source>
</evidence>
<dbReference type="RefSeq" id="WP_091791947.1">
    <property type="nucleotide sequence ID" value="NZ_FNAF01000007.1"/>
</dbReference>
<dbReference type="OrthoDB" id="3173919at2"/>
<keyword evidence="1" id="KW-0472">Membrane</keyword>
<name>A0A1G6XPU9_PEPNI</name>
<feature type="transmembrane region" description="Helical" evidence="1">
    <location>
        <begin position="92"/>
        <end position="111"/>
    </location>
</feature>